<gene>
    <name evidence="1" type="ORF">SK128_015548</name>
</gene>
<sequence length="97" mass="11268">FHFLNILFQNYEPDVHIGRSILTLFPIIFEDGNAGPLVLLRTFPVSAGKPIIQLVQNVLYLCETCKQDDDIPSRYEWPDVMQNIYDKCVLCYLSMKE</sequence>
<comment type="caution">
    <text evidence="1">The sequence shown here is derived from an EMBL/GenBank/DDBJ whole genome shotgun (WGS) entry which is preliminary data.</text>
</comment>
<protein>
    <submittedName>
        <fullName evidence="1">Uncharacterized protein</fullName>
    </submittedName>
</protein>
<evidence type="ECO:0000313" key="1">
    <source>
        <dbReference type="EMBL" id="KAK7082471.1"/>
    </source>
</evidence>
<accession>A0AAN8XE44</accession>
<dbReference type="AlphaFoldDB" id="A0AAN8XE44"/>
<feature type="non-terminal residue" evidence="1">
    <location>
        <position position="1"/>
    </location>
</feature>
<reference evidence="1 2" key="1">
    <citation type="submission" date="2023-11" db="EMBL/GenBank/DDBJ databases">
        <title>Halocaridina rubra genome assembly.</title>
        <authorList>
            <person name="Smith C."/>
        </authorList>
    </citation>
    <scope>NUCLEOTIDE SEQUENCE [LARGE SCALE GENOMIC DNA]</scope>
    <source>
        <strain evidence="1">EP-1</strain>
        <tissue evidence="1">Whole</tissue>
    </source>
</reference>
<proteinExistence type="predicted"/>
<evidence type="ECO:0000313" key="2">
    <source>
        <dbReference type="Proteomes" id="UP001381693"/>
    </source>
</evidence>
<dbReference type="EMBL" id="JAXCGZ010004006">
    <property type="protein sequence ID" value="KAK7082471.1"/>
    <property type="molecule type" value="Genomic_DNA"/>
</dbReference>
<dbReference type="Proteomes" id="UP001381693">
    <property type="component" value="Unassembled WGS sequence"/>
</dbReference>
<keyword evidence="2" id="KW-1185">Reference proteome</keyword>
<name>A0AAN8XE44_HALRR</name>
<organism evidence="1 2">
    <name type="scientific">Halocaridina rubra</name>
    <name type="common">Hawaiian red shrimp</name>
    <dbReference type="NCBI Taxonomy" id="373956"/>
    <lineage>
        <taxon>Eukaryota</taxon>
        <taxon>Metazoa</taxon>
        <taxon>Ecdysozoa</taxon>
        <taxon>Arthropoda</taxon>
        <taxon>Crustacea</taxon>
        <taxon>Multicrustacea</taxon>
        <taxon>Malacostraca</taxon>
        <taxon>Eumalacostraca</taxon>
        <taxon>Eucarida</taxon>
        <taxon>Decapoda</taxon>
        <taxon>Pleocyemata</taxon>
        <taxon>Caridea</taxon>
        <taxon>Atyoidea</taxon>
        <taxon>Atyidae</taxon>
        <taxon>Halocaridina</taxon>
    </lineage>
</organism>